<accession>A0A0Q0CPZ3</accession>
<dbReference type="EMBL" id="LJRI01000630">
    <property type="protein sequence ID" value="KPY94825.1"/>
    <property type="molecule type" value="Genomic_DNA"/>
</dbReference>
<dbReference type="AlphaFoldDB" id="A0A0Q0CPZ3"/>
<comment type="caution">
    <text evidence="2">The sequence shown here is derived from an EMBL/GenBank/DDBJ whole genome shotgun (WGS) entry which is preliminary data.</text>
</comment>
<name>A0A0Q0CPZ3_PSESX</name>
<organism evidence="2 3">
    <name type="scientific">Pseudomonas syringae pv. spinaceae</name>
    <dbReference type="NCBI Taxonomy" id="264459"/>
    <lineage>
        <taxon>Bacteria</taxon>
        <taxon>Pseudomonadati</taxon>
        <taxon>Pseudomonadota</taxon>
        <taxon>Gammaproteobacteria</taxon>
        <taxon>Pseudomonadales</taxon>
        <taxon>Pseudomonadaceae</taxon>
        <taxon>Pseudomonas</taxon>
        <taxon>Pseudomonas syringae</taxon>
    </lineage>
</organism>
<evidence type="ECO:0000313" key="3">
    <source>
        <dbReference type="Proteomes" id="UP000050384"/>
    </source>
</evidence>
<protein>
    <submittedName>
        <fullName evidence="2">Oxidoreductase</fullName>
    </submittedName>
</protein>
<dbReference type="Proteomes" id="UP000050384">
    <property type="component" value="Unassembled WGS sequence"/>
</dbReference>
<evidence type="ECO:0000256" key="1">
    <source>
        <dbReference type="SAM" id="MobiDB-lite"/>
    </source>
</evidence>
<gene>
    <name evidence="2" type="ORF">ALO94_201164</name>
</gene>
<feature type="region of interest" description="Disordered" evidence="1">
    <location>
        <begin position="118"/>
        <end position="168"/>
    </location>
</feature>
<sequence>MLAQVFDGFCRAQAIVYIGRDQVDCSDLLITSRARIYRQLGAHIHNRLKRLHLLLTGQSTQPYVIHNLIRIGPLFCPQPRVYPRAENIRAKQPARGCRQASVGTFLKTGRIEQQVIERHQQQRQCRPRQPQPAASERKCRDRQQSSAHAVVKRQPEPFGMSRQARRQQWATALIRPQPDTEPAGQCACGQVNEVVLPSG</sequence>
<feature type="compositionally biased region" description="Low complexity" evidence="1">
    <location>
        <begin position="122"/>
        <end position="132"/>
    </location>
</feature>
<proteinExistence type="predicted"/>
<evidence type="ECO:0000313" key="2">
    <source>
        <dbReference type="EMBL" id="KPY94825.1"/>
    </source>
</evidence>
<reference evidence="2 3" key="1">
    <citation type="submission" date="2015-09" db="EMBL/GenBank/DDBJ databases">
        <title>Genome announcement of multiple Pseudomonas syringae strains.</title>
        <authorList>
            <person name="Thakur S."/>
            <person name="Wang P.W."/>
            <person name="Gong Y."/>
            <person name="Weir B.S."/>
            <person name="Guttman D.S."/>
        </authorList>
    </citation>
    <scope>NUCLEOTIDE SEQUENCE [LARGE SCALE GENOMIC DNA]</scope>
    <source>
        <strain evidence="2 3">ICMP16929</strain>
    </source>
</reference>